<evidence type="ECO:0000313" key="6">
    <source>
        <dbReference type="Proteomes" id="UP000317839"/>
    </source>
</evidence>
<protein>
    <submittedName>
        <fullName evidence="5">DUF479 domain-containing protein</fullName>
    </submittedName>
</protein>
<dbReference type="GO" id="GO:0008770">
    <property type="term" value="F:[acyl-carrier-protein] phosphodiesterase activity"/>
    <property type="evidence" value="ECO:0007669"/>
    <property type="project" value="InterPro"/>
</dbReference>
<evidence type="ECO:0000313" key="5">
    <source>
        <dbReference type="EMBL" id="TQV73153.1"/>
    </source>
</evidence>
<dbReference type="Proteomes" id="UP000317839">
    <property type="component" value="Unassembled WGS sequence"/>
</dbReference>
<dbReference type="PANTHER" id="PTHR38764">
    <property type="entry name" value="ACYL CARRIER PROTEIN PHOSPHODIESTERASE"/>
    <property type="match status" value="1"/>
</dbReference>
<evidence type="ECO:0000256" key="4">
    <source>
        <dbReference type="ARBA" id="ARBA00023160"/>
    </source>
</evidence>
<keyword evidence="6" id="KW-1185">Reference proteome</keyword>
<dbReference type="PIRSF" id="PIRSF011489">
    <property type="entry name" value="DUF479"/>
    <property type="match status" value="1"/>
</dbReference>
<dbReference type="InterPro" id="IPR007431">
    <property type="entry name" value="ACP_PD"/>
</dbReference>
<evidence type="ECO:0000256" key="3">
    <source>
        <dbReference type="ARBA" id="ARBA00023098"/>
    </source>
</evidence>
<comment type="caution">
    <text evidence="5">The sequence shown here is derived from an EMBL/GenBank/DDBJ whole genome shotgun (WGS) entry which is preliminary data.</text>
</comment>
<evidence type="ECO:0000256" key="1">
    <source>
        <dbReference type="ARBA" id="ARBA00022516"/>
    </source>
</evidence>
<name>A0A545T7E8_9GAMM</name>
<keyword evidence="4" id="KW-0275">Fatty acid biosynthesis</keyword>
<keyword evidence="3" id="KW-0443">Lipid metabolism</keyword>
<accession>A0A545T7E8</accession>
<proteinExistence type="predicted"/>
<dbReference type="Pfam" id="PF04336">
    <property type="entry name" value="ACP_PD"/>
    <property type="match status" value="1"/>
</dbReference>
<reference evidence="5 6" key="1">
    <citation type="submission" date="2019-06" db="EMBL/GenBank/DDBJ databases">
        <title>Draft genome of Aliikangiella marina GYP-15.</title>
        <authorList>
            <person name="Wang G."/>
        </authorList>
    </citation>
    <scope>NUCLEOTIDE SEQUENCE [LARGE SCALE GENOMIC DNA]</scope>
    <source>
        <strain evidence="5 6">GYP-15</strain>
    </source>
</reference>
<dbReference type="AlphaFoldDB" id="A0A545T7E8"/>
<dbReference type="PANTHER" id="PTHR38764:SF1">
    <property type="entry name" value="ACYL CARRIER PROTEIN PHOSPHODIESTERASE"/>
    <property type="match status" value="1"/>
</dbReference>
<dbReference type="GO" id="GO:0006633">
    <property type="term" value="P:fatty acid biosynthetic process"/>
    <property type="evidence" value="ECO:0007669"/>
    <property type="project" value="UniProtKB-KW"/>
</dbReference>
<gene>
    <name evidence="5" type="ORF">FLL45_17020</name>
</gene>
<dbReference type="OrthoDB" id="8442777at2"/>
<keyword evidence="1" id="KW-0444">Lipid biosynthesis</keyword>
<keyword evidence="2" id="KW-0378">Hydrolase</keyword>
<evidence type="ECO:0000256" key="2">
    <source>
        <dbReference type="ARBA" id="ARBA00022801"/>
    </source>
</evidence>
<organism evidence="5 6">
    <name type="scientific">Aliikangiella marina</name>
    <dbReference type="NCBI Taxonomy" id="1712262"/>
    <lineage>
        <taxon>Bacteria</taxon>
        <taxon>Pseudomonadati</taxon>
        <taxon>Pseudomonadota</taxon>
        <taxon>Gammaproteobacteria</taxon>
        <taxon>Oceanospirillales</taxon>
        <taxon>Pleioneaceae</taxon>
        <taxon>Aliikangiella</taxon>
    </lineage>
</organism>
<sequence>MGDFVKGPVHEMDYHESIKQGIRLHRAVDVFTDNHALFKQSKSRISSARRRYAGIIIDLAYDHFLSVHWSVFSSDPRQTFISDFYLALAKNSSWLPERCEAIAQPMISGDWIGNYAQLAGISASLNGISRRIKRQFNRDNPLFNAVDEIESNYQSIEADFLAFFPLLSEHAKKVA</sequence>
<keyword evidence="4" id="KW-0276">Fatty acid metabolism</keyword>
<dbReference type="EMBL" id="VIKR01000004">
    <property type="protein sequence ID" value="TQV73153.1"/>
    <property type="molecule type" value="Genomic_DNA"/>
</dbReference>